<evidence type="ECO:0000256" key="1">
    <source>
        <dbReference type="SAM" id="MobiDB-lite"/>
    </source>
</evidence>
<feature type="region of interest" description="Disordered" evidence="1">
    <location>
        <begin position="120"/>
        <end position="191"/>
    </location>
</feature>
<evidence type="ECO:0000313" key="2">
    <source>
        <dbReference type="EMBL" id="VDM71628.1"/>
    </source>
</evidence>
<dbReference type="AlphaFoldDB" id="A0A3P7KWI8"/>
<organism evidence="2 3">
    <name type="scientific">Strongylus vulgaris</name>
    <name type="common">Blood worm</name>
    <dbReference type="NCBI Taxonomy" id="40348"/>
    <lineage>
        <taxon>Eukaryota</taxon>
        <taxon>Metazoa</taxon>
        <taxon>Ecdysozoa</taxon>
        <taxon>Nematoda</taxon>
        <taxon>Chromadorea</taxon>
        <taxon>Rhabditida</taxon>
        <taxon>Rhabditina</taxon>
        <taxon>Rhabditomorpha</taxon>
        <taxon>Strongyloidea</taxon>
        <taxon>Strongylidae</taxon>
        <taxon>Strongylus</taxon>
    </lineage>
</organism>
<accession>A0A3P7KWI8</accession>
<name>A0A3P7KWI8_STRVU</name>
<dbReference type="EMBL" id="UYYB01021321">
    <property type="protein sequence ID" value="VDM71628.1"/>
    <property type="molecule type" value="Genomic_DNA"/>
</dbReference>
<feature type="region of interest" description="Disordered" evidence="1">
    <location>
        <begin position="40"/>
        <end position="68"/>
    </location>
</feature>
<proteinExistence type="predicted"/>
<feature type="compositionally biased region" description="Basic and acidic residues" evidence="1">
    <location>
        <begin position="151"/>
        <end position="183"/>
    </location>
</feature>
<dbReference type="OrthoDB" id="5868016at2759"/>
<gene>
    <name evidence="2" type="ORF">SVUK_LOCUS6626</name>
</gene>
<protein>
    <submittedName>
        <fullName evidence="2">Uncharacterized protein</fullName>
    </submittedName>
</protein>
<sequence length="191" mass="22530">MDRLLLEVCKDGITRHSAIVNKREKRKRNIEKARERVARLKQEKEAREAQGWVFRQPKTSAHHPEPKQQDVLYFRAESTNNELGPRHRGGLLQKDFLYPSLKRGTKAEKKKNEELRRARSRRVMSQLAESTYDQIEKPVMARRGSAPSKTDPVKVSRAREPSPFDPEKQERLRLEAEERERQKRLTMPVRI</sequence>
<evidence type="ECO:0000313" key="3">
    <source>
        <dbReference type="Proteomes" id="UP000270094"/>
    </source>
</evidence>
<reference evidence="2 3" key="1">
    <citation type="submission" date="2018-11" db="EMBL/GenBank/DDBJ databases">
        <authorList>
            <consortium name="Pathogen Informatics"/>
        </authorList>
    </citation>
    <scope>NUCLEOTIDE SEQUENCE [LARGE SCALE GENOMIC DNA]</scope>
</reference>
<keyword evidence="3" id="KW-1185">Reference proteome</keyword>
<dbReference type="Proteomes" id="UP000270094">
    <property type="component" value="Unassembled WGS sequence"/>
</dbReference>